<dbReference type="AlphaFoldDB" id="A0AAU8A3K6"/>
<dbReference type="RefSeq" id="WP_353439478.1">
    <property type="nucleotide sequence ID" value="NZ_CP099959.1"/>
</dbReference>
<name>A0AAU8A3K6_9BURK</name>
<evidence type="ECO:0000256" key="3">
    <source>
        <dbReference type="ARBA" id="ARBA00023004"/>
    </source>
</evidence>
<dbReference type="InterPro" id="IPR017900">
    <property type="entry name" value="4Fe4S_Fe_S_CS"/>
</dbReference>
<dbReference type="GO" id="GO:0046872">
    <property type="term" value="F:metal ion binding"/>
    <property type="evidence" value="ECO:0007669"/>
    <property type="project" value="UniProtKB-KW"/>
</dbReference>
<protein>
    <submittedName>
        <fullName evidence="6">4Fe-4S binding protein</fullName>
    </submittedName>
</protein>
<accession>A0AAU8A3K6</accession>
<keyword evidence="4" id="KW-0411">Iron-sulfur</keyword>
<dbReference type="PANTHER" id="PTHR43687:SF4">
    <property type="entry name" value="BLR5484 PROTEIN"/>
    <property type="match status" value="1"/>
</dbReference>
<keyword evidence="2" id="KW-0479">Metal-binding</keyword>
<evidence type="ECO:0000256" key="1">
    <source>
        <dbReference type="ARBA" id="ARBA00022485"/>
    </source>
</evidence>
<dbReference type="InterPro" id="IPR017896">
    <property type="entry name" value="4Fe4S_Fe-S-bd"/>
</dbReference>
<dbReference type="Pfam" id="PF00037">
    <property type="entry name" value="Fer4"/>
    <property type="match status" value="1"/>
</dbReference>
<feature type="domain" description="4Fe-4S ferredoxin-type" evidence="5">
    <location>
        <begin position="554"/>
        <end position="583"/>
    </location>
</feature>
<feature type="domain" description="4Fe-4S ferredoxin-type" evidence="5">
    <location>
        <begin position="585"/>
        <end position="614"/>
    </location>
</feature>
<dbReference type="Pfam" id="PF12838">
    <property type="entry name" value="Fer4_7"/>
    <property type="match status" value="1"/>
</dbReference>
<feature type="domain" description="4Fe-4S ferredoxin-type" evidence="5">
    <location>
        <begin position="169"/>
        <end position="198"/>
    </location>
</feature>
<proteinExistence type="predicted"/>
<dbReference type="Pfam" id="PF13237">
    <property type="entry name" value="Fer4_10"/>
    <property type="match status" value="1"/>
</dbReference>
<evidence type="ECO:0000259" key="5">
    <source>
        <dbReference type="PROSITE" id="PS51379"/>
    </source>
</evidence>
<keyword evidence="3" id="KW-0408">Iron</keyword>
<dbReference type="PROSITE" id="PS00198">
    <property type="entry name" value="4FE4S_FER_1"/>
    <property type="match status" value="3"/>
</dbReference>
<dbReference type="InterPro" id="IPR050572">
    <property type="entry name" value="Fe-S_Ferredoxin"/>
</dbReference>
<dbReference type="PROSITE" id="PS51379">
    <property type="entry name" value="4FE4S_FER_2"/>
    <property type="match status" value="4"/>
</dbReference>
<evidence type="ECO:0000313" key="6">
    <source>
        <dbReference type="EMBL" id="XCC58283.1"/>
    </source>
</evidence>
<evidence type="ECO:0000256" key="4">
    <source>
        <dbReference type="ARBA" id="ARBA00023014"/>
    </source>
</evidence>
<organism evidence="6">
    <name type="scientific">Polynucleobacter sp. UK-FUSCHL-C3</name>
    <dbReference type="NCBI Taxonomy" id="2955208"/>
    <lineage>
        <taxon>Bacteria</taxon>
        <taxon>Pseudomonadati</taxon>
        <taxon>Pseudomonadota</taxon>
        <taxon>Betaproteobacteria</taxon>
        <taxon>Burkholderiales</taxon>
        <taxon>Burkholderiaceae</taxon>
        <taxon>Polynucleobacter</taxon>
    </lineage>
</organism>
<dbReference type="SUPFAM" id="SSF54862">
    <property type="entry name" value="4Fe-4S ferredoxins"/>
    <property type="match status" value="2"/>
</dbReference>
<dbReference type="EMBL" id="CP099959">
    <property type="protein sequence ID" value="XCC58283.1"/>
    <property type="molecule type" value="Genomic_DNA"/>
</dbReference>
<feature type="domain" description="4Fe-4S ferredoxin-type" evidence="5">
    <location>
        <begin position="322"/>
        <end position="351"/>
    </location>
</feature>
<reference evidence="6" key="1">
    <citation type="submission" date="2022-06" db="EMBL/GenBank/DDBJ databases">
        <title>New Polynucleobacter species.</title>
        <authorList>
            <person name="Hahn M.W."/>
        </authorList>
    </citation>
    <scope>NUCLEOTIDE SEQUENCE</scope>
    <source>
        <strain evidence="6">UK-FUSCHL-C3</strain>
    </source>
</reference>
<dbReference type="PANTHER" id="PTHR43687">
    <property type="entry name" value="ADENYLYLSULFATE REDUCTASE, BETA SUBUNIT"/>
    <property type="match status" value="1"/>
</dbReference>
<keyword evidence="1" id="KW-0004">4Fe-4S</keyword>
<dbReference type="Gene3D" id="3.30.70.20">
    <property type="match status" value="3"/>
</dbReference>
<gene>
    <name evidence="6" type="ORF">NKE59_03055</name>
</gene>
<sequence>MPLDTKELGLPVHTALCRQEVGQFLNALNEPEAIVVACTQERALFSELATQAEKPLIAPLKFVNIRELAGWTQEADKSTPKIKALLALSDLSEPDAVPVVDYNSEGRLLVIGPGKTAFQWANKLGDSLQVSVLCTEPGSLPTGRDYPTFTGKVTQLEGYLGQFKAKWDLKNPIDPEMCTRCGACVSVCPENAIDASFQIDLNKCKSHRACVTACASIGAINFERTDQAREGEFDLILDLQEIPSIQISQKPQGYFAPGSDLFEQSMAASQLIGMVGEFEKPKYFSYNDKICAHGRNGQVGCSACIDVCSTKAIQSTFKDGQGKVEVNPNLCMGCGACATVCPSGAMRYNYPSVAYQGKQVKTLAQTYLGALKSTKAGDAAPSLLIHSQKAGTALLDHLGRAARLRAKETTGLPAFVIPLAVEHIASTGIDLWFGSLAYGFGEILLLLSGDEDPGYRLALTEQVDLANSILVAMGYSKRIQCIIANSSEDIAPVSKVMSELRQRKAHKLLANPASFALSLQKRETLETSLEHLLQFAPQALPAEGVPLPAHSPLGGLIVNKDACTLCMSCVGACPEGALLDNPDEPQLSFIEKQCVQCGLCEQTCPESAITLSPRLRSIEHRKEKVTLNKTEPFHCVSCGKAFGTLKMVELMLGRIGSHQAFSGEALDRLKMCSDCRVVDMMKKEL</sequence>
<dbReference type="GO" id="GO:0051539">
    <property type="term" value="F:4 iron, 4 sulfur cluster binding"/>
    <property type="evidence" value="ECO:0007669"/>
    <property type="project" value="UniProtKB-KW"/>
</dbReference>
<evidence type="ECO:0000256" key="2">
    <source>
        <dbReference type="ARBA" id="ARBA00022723"/>
    </source>
</evidence>